<dbReference type="EMBL" id="JAFJYH010000392">
    <property type="protein sequence ID" value="KAG4412278.1"/>
    <property type="molecule type" value="Genomic_DNA"/>
</dbReference>
<dbReference type="Gene3D" id="3.90.1150.10">
    <property type="entry name" value="Aspartate Aminotransferase, domain 1"/>
    <property type="match status" value="1"/>
</dbReference>
<evidence type="ECO:0000256" key="1">
    <source>
        <dbReference type="ARBA" id="ARBA00001933"/>
    </source>
</evidence>
<evidence type="ECO:0000256" key="3">
    <source>
        <dbReference type="ARBA" id="ARBA00011738"/>
    </source>
</evidence>
<organism evidence="8 9">
    <name type="scientific">Cadophora malorum</name>
    <dbReference type="NCBI Taxonomy" id="108018"/>
    <lineage>
        <taxon>Eukaryota</taxon>
        <taxon>Fungi</taxon>
        <taxon>Dikarya</taxon>
        <taxon>Ascomycota</taxon>
        <taxon>Pezizomycotina</taxon>
        <taxon>Leotiomycetes</taxon>
        <taxon>Helotiales</taxon>
        <taxon>Ploettnerulaceae</taxon>
        <taxon>Cadophora</taxon>
    </lineage>
</organism>
<evidence type="ECO:0000256" key="2">
    <source>
        <dbReference type="ARBA" id="ARBA00007441"/>
    </source>
</evidence>
<gene>
    <name evidence="8" type="ORF">IFR04_014579</name>
</gene>
<keyword evidence="6" id="KW-0663">Pyridoxal phosphate</keyword>
<comment type="subunit">
    <text evidence="3">Homodimer.</text>
</comment>
<keyword evidence="9" id="KW-1185">Reference proteome</keyword>
<keyword evidence="4" id="KW-0032">Aminotransferase</keyword>
<sequence length="195" mass="21398">MSPPAAAFSLLHRAPYMHPDAIFALTTKYLADEHTQKILLGQGAYSDGEGRPWILPSVQLAEEIVQGSGHEYLPIAGLKAFRTRALDLVFHGVQALDEDRIASCQAPLGSGSLYMAGSALKIISPDLRDVIITTPSWPSHKLQFQTMGYDVIEPPYYKDKRFDFQAYLAALESANPGSVVTFMLVHITLLAVILL</sequence>
<comment type="similarity">
    <text evidence="2">Belongs to the class-I pyridoxal-phosphate-dependent aminotransferase family.</text>
</comment>
<accession>A0A8H7T4T8</accession>
<dbReference type="InterPro" id="IPR015422">
    <property type="entry name" value="PyrdxlP-dep_Trfase_small"/>
</dbReference>
<dbReference type="AlphaFoldDB" id="A0A8H7T4T8"/>
<evidence type="ECO:0000313" key="9">
    <source>
        <dbReference type="Proteomes" id="UP000664132"/>
    </source>
</evidence>
<evidence type="ECO:0000256" key="5">
    <source>
        <dbReference type="ARBA" id="ARBA00022679"/>
    </source>
</evidence>
<dbReference type="OrthoDB" id="6752799at2759"/>
<dbReference type="Gene3D" id="3.40.640.10">
    <property type="entry name" value="Type I PLP-dependent aspartate aminotransferase-like (Major domain)"/>
    <property type="match status" value="1"/>
</dbReference>
<dbReference type="InterPro" id="IPR015424">
    <property type="entry name" value="PyrdxlP-dep_Trfase"/>
</dbReference>
<evidence type="ECO:0000259" key="7">
    <source>
        <dbReference type="Pfam" id="PF00155"/>
    </source>
</evidence>
<dbReference type="InterPro" id="IPR000796">
    <property type="entry name" value="Asp_trans"/>
</dbReference>
<feature type="domain" description="Aminotransferase class I/classII large" evidence="7">
    <location>
        <begin position="36"/>
        <end position="185"/>
    </location>
</feature>
<dbReference type="InterPro" id="IPR004839">
    <property type="entry name" value="Aminotransferase_I/II_large"/>
</dbReference>
<evidence type="ECO:0000313" key="8">
    <source>
        <dbReference type="EMBL" id="KAG4412278.1"/>
    </source>
</evidence>
<comment type="caution">
    <text evidence="8">The sequence shown here is derived from an EMBL/GenBank/DDBJ whole genome shotgun (WGS) entry which is preliminary data.</text>
</comment>
<dbReference type="Proteomes" id="UP000664132">
    <property type="component" value="Unassembled WGS sequence"/>
</dbReference>
<comment type="cofactor">
    <cofactor evidence="1">
        <name>pyridoxal 5'-phosphate</name>
        <dbReference type="ChEBI" id="CHEBI:597326"/>
    </cofactor>
</comment>
<dbReference type="GO" id="GO:0030170">
    <property type="term" value="F:pyridoxal phosphate binding"/>
    <property type="evidence" value="ECO:0007669"/>
    <property type="project" value="InterPro"/>
</dbReference>
<dbReference type="PANTHER" id="PTHR11879:SF22">
    <property type="entry name" value="ASPARTATE AMINOTRANSFERASE, MITOCHONDRIAL"/>
    <property type="match status" value="1"/>
</dbReference>
<proteinExistence type="inferred from homology"/>
<reference evidence="8" key="1">
    <citation type="submission" date="2021-02" db="EMBL/GenBank/DDBJ databases">
        <title>Genome sequence Cadophora malorum strain M34.</title>
        <authorList>
            <person name="Stefanovic E."/>
            <person name="Vu D."/>
            <person name="Scully C."/>
            <person name="Dijksterhuis J."/>
            <person name="Roader J."/>
            <person name="Houbraken J."/>
        </authorList>
    </citation>
    <scope>NUCLEOTIDE SEQUENCE</scope>
    <source>
        <strain evidence="8">M34</strain>
    </source>
</reference>
<evidence type="ECO:0000256" key="4">
    <source>
        <dbReference type="ARBA" id="ARBA00022576"/>
    </source>
</evidence>
<keyword evidence="5" id="KW-0808">Transferase</keyword>
<dbReference type="Pfam" id="PF00155">
    <property type="entry name" value="Aminotran_1_2"/>
    <property type="match status" value="1"/>
</dbReference>
<dbReference type="SUPFAM" id="SSF53383">
    <property type="entry name" value="PLP-dependent transferases"/>
    <property type="match status" value="1"/>
</dbReference>
<evidence type="ECO:0000256" key="6">
    <source>
        <dbReference type="ARBA" id="ARBA00022898"/>
    </source>
</evidence>
<protein>
    <recommendedName>
        <fullName evidence="7">Aminotransferase class I/classII large domain-containing protein</fullName>
    </recommendedName>
</protein>
<name>A0A8H7T4T8_9HELO</name>
<dbReference type="GO" id="GO:0006520">
    <property type="term" value="P:amino acid metabolic process"/>
    <property type="evidence" value="ECO:0007669"/>
    <property type="project" value="InterPro"/>
</dbReference>
<dbReference type="PANTHER" id="PTHR11879">
    <property type="entry name" value="ASPARTATE AMINOTRANSFERASE"/>
    <property type="match status" value="1"/>
</dbReference>
<dbReference type="GO" id="GO:0004069">
    <property type="term" value="F:L-aspartate:2-oxoglutarate aminotransferase activity"/>
    <property type="evidence" value="ECO:0007669"/>
    <property type="project" value="UniProtKB-EC"/>
</dbReference>
<dbReference type="InterPro" id="IPR015421">
    <property type="entry name" value="PyrdxlP-dep_Trfase_major"/>
</dbReference>